<dbReference type="InterPro" id="IPR013509">
    <property type="entry name" value="RNR_lsu_N"/>
</dbReference>
<dbReference type="Pfam" id="PF02867">
    <property type="entry name" value="Ribonuc_red_lgC"/>
    <property type="match status" value="3"/>
</dbReference>
<keyword evidence="6" id="KW-1185">Reference proteome</keyword>
<name>A0A7U0GAH1_9CAUD</name>
<dbReference type="GO" id="GO:0004748">
    <property type="term" value="F:ribonucleoside-diphosphate reductase activity, thioredoxin disulfide as acceptor"/>
    <property type="evidence" value="ECO:0007669"/>
    <property type="project" value="UniProtKB-EC"/>
</dbReference>
<dbReference type="Pfam" id="PF00317">
    <property type="entry name" value="Ribonuc_red_lgN"/>
    <property type="match status" value="1"/>
</dbReference>
<dbReference type="EC" id="1.17.4.1" evidence="2"/>
<proteinExistence type="inferred from homology"/>
<feature type="domain" description="Ribonucleotide reductase large subunit C-terminal" evidence="4">
    <location>
        <begin position="234"/>
        <end position="402"/>
    </location>
</feature>
<evidence type="ECO:0000313" key="5">
    <source>
        <dbReference type="EMBL" id="QQV91608.1"/>
    </source>
</evidence>
<keyword evidence="2 5" id="KW-0560">Oxidoreductase</keyword>
<protein>
    <recommendedName>
        <fullName evidence="2">Ribonucleoside-diphosphate reductase</fullName>
        <ecNumber evidence="2">1.17.4.1</ecNumber>
    </recommendedName>
</protein>
<evidence type="ECO:0000313" key="6">
    <source>
        <dbReference type="Proteomes" id="UP000596379"/>
    </source>
</evidence>
<feature type="domain" description="Ribonucleotide reductase large subunit C-terminal" evidence="4">
    <location>
        <begin position="110"/>
        <end position="231"/>
    </location>
</feature>
<dbReference type="EMBL" id="MW394388">
    <property type="protein sequence ID" value="QQV91608.1"/>
    <property type="molecule type" value="Genomic_DNA"/>
</dbReference>
<keyword evidence="2" id="KW-0215">Deoxyribonucleotide synthesis</keyword>
<dbReference type="PANTHER" id="PTHR11573">
    <property type="entry name" value="RIBONUCLEOSIDE-DIPHOSPHATE REDUCTASE LARGE CHAIN"/>
    <property type="match status" value="1"/>
</dbReference>
<feature type="domain" description="Ribonucleotide reductase large subunit C-terminal" evidence="4">
    <location>
        <begin position="407"/>
        <end position="544"/>
    </location>
</feature>
<comment type="similarity">
    <text evidence="1 2">Belongs to the ribonucleoside diphosphate reductase large chain family.</text>
</comment>
<dbReference type="InterPro" id="IPR039718">
    <property type="entry name" value="Rrm1"/>
</dbReference>
<evidence type="ECO:0000256" key="1">
    <source>
        <dbReference type="ARBA" id="ARBA00010406"/>
    </source>
</evidence>
<gene>
    <name evidence="5" type="ORF">vBKpPFBKp27_004</name>
</gene>
<feature type="domain" description="Ribonucleotide reductase large subunit N-terminal" evidence="3">
    <location>
        <begin position="36"/>
        <end position="107"/>
    </location>
</feature>
<reference evidence="5 6" key="1">
    <citation type="submission" date="2020-12" db="EMBL/GenBank/DDBJ databases">
        <title>Genomic characterization of four novel bacteriophages infecting Klebsiella pneumoniae.</title>
        <authorList>
            <person name="Estrada Bonilla B."/>
            <person name="Costa A.R."/>
            <person name="van Rossum T."/>
            <person name="Hagedoorn S."/>
            <person name="Wallinga H."/>
            <person name="Xiao M."/>
            <person name="Song W."/>
            <person name="Haas P.-J."/>
            <person name="Nobrega F.L."/>
            <person name="Brouns S.J.J."/>
        </authorList>
    </citation>
    <scope>NUCLEOTIDE SEQUENCE [LARGE SCALE GENOMIC DNA]</scope>
</reference>
<comment type="function">
    <text evidence="2">Provides the precursors necessary for DNA synthesis. Catalyzes the biosynthesis of deoxyribonucleotides from the corresponding ribonucleotides.</text>
</comment>
<dbReference type="GO" id="GO:0009263">
    <property type="term" value="P:deoxyribonucleotide biosynthetic process"/>
    <property type="evidence" value="ECO:0007669"/>
    <property type="project" value="UniProtKB-KW"/>
</dbReference>
<sequence length="576" mass="64487">MSFKPTGVETSVATEFEALSAERKKLQAQGLLPDWYTTQAWQMFKSKYIVESEGSLRARHQKIAHTLARHVPQLYRGELEKAFFDLMWNGILSPATPALANTGTDRGMPVSCSGQVVADSIDGFYSALRETAILSKYGFGTSADFSDIRPRGAKISTGGVANGAKEVIDDFFTCTSKVSQGGNRRGSVGAYLDIEHGDFYECLNSLKTDPNGKNYGWIVKDSFVEKLKAGDTEANQRFEDAVHVKMLTGKGYLYFIDKANRHRPAMYKDRDLMLKASNLCTEIMLHSSKDLTYSCILSSLNLVHWDKIKTSKAVFYSTIFLDCLCSEFIEVSDGIVGLEKVRDFTIKGRAIGLGVMGLSTYFQSKRIPYESLEAQFIDQEIFKHIHDESLKASQWMAEVMGEPEWCEGHGVRNTHRTAIAPTKSTALLMGGVSESWFPDPGMVFEASSAAGQLSRIVPEIYKLMQERGVYSAETINDIINHVGSVQHVDWLDDHEKQVFKTAFEMDQRVLLRRASLRQKHICQGQSLNFFVPEDGSEDLISELMTRCVLDEEILSVYYVYSRSGVVVKDECLSCQA</sequence>
<organism evidence="5 6">
    <name type="scientific">Klebsiella phage vB_KpP_FBKp27</name>
    <dbReference type="NCBI Taxonomy" id="2801837"/>
    <lineage>
        <taxon>Viruses</taxon>
        <taxon>Duplodnaviria</taxon>
        <taxon>Heunggongvirae</taxon>
        <taxon>Uroviricota</taxon>
        <taxon>Caudoviricetes</taxon>
        <taxon>Schitoviridae</taxon>
        <taxon>Efbeekayvirus</taxon>
        <taxon>Efbeekayvirus Fbkp27</taxon>
    </lineage>
</organism>
<dbReference type="SUPFAM" id="SSF51998">
    <property type="entry name" value="PFL-like glycyl radical enzymes"/>
    <property type="match status" value="1"/>
</dbReference>
<dbReference type="PANTHER" id="PTHR11573:SF6">
    <property type="entry name" value="RIBONUCLEOSIDE-DIPHOSPHATE REDUCTASE LARGE SUBUNIT"/>
    <property type="match status" value="1"/>
</dbReference>
<accession>A0A7U0GAH1</accession>
<comment type="catalytic activity">
    <reaction evidence="2">
        <text>a 2'-deoxyribonucleoside 5'-diphosphate + [thioredoxin]-disulfide + H2O = a ribonucleoside 5'-diphosphate + [thioredoxin]-dithiol</text>
        <dbReference type="Rhea" id="RHEA:23252"/>
        <dbReference type="Rhea" id="RHEA-COMP:10698"/>
        <dbReference type="Rhea" id="RHEA-COMP:10700"/>
        <dbReference type="ChEBI" id="CHEBI:15377"/>
        <dbReference type="ChEBI" id="CHEBI:29950"/>
        <dbReference type="ChEBI" id="CHEBI:50058"/>
        <dbReference type="ChEBI" id="CHEBI:57930"/>
        <dbReference type="ChEBI" id="CHEBI:73316"/>
        <dbReference type="EC" id="1.17.4.1"/>
    </reaction>
</comment>
<evidence type="ECO:0000256" key="2">
    <source>
        <dbReference type="RuleBase" id="RU003410"/>
    </source>
</evidence>
<dbReference type="Gene3D" id="3.20.70.20">
    <property type="match status" value="1"/>
</dbReference>
<evidence type="ECO:0000259" key="3">
    <source>
        <dbReference type="Pfam" id="PF00317"/>
    </source>
</evidence>
<dbReference type="PRINTS" id="PR01183">
    <property type="entry name" value="RIBORDTASEM1"/>
</dbReference>
<dbReference type="GO" id="GO:0005524">
    <property type="term" value="F:ATP binding"/>
    <property type="evidence" value="ECO:0007669"/>
    <property type="project" value="InterPro"/>
</dbReference>
<dbReference type="InterPro" id="IPR000788">
    <property type="entry name" value="RNR_lg_C"/>
</dbReference>
<dbReference type="Proteomes" id="UP000596379">
    <property type="component" value="Segment"/>
</dbReference>
<evidence type="ECO:0000259" key="4">
    <source>
        <dbReference type="Pfam" id="PF02867"/>
    </source>
</evidence>